<comment type="caution">
    <text evidence="2">The sequence shown here is derived from an EMBL/GenBank/DDBJ whole genome shotgun (WGS) entry which is preliminary data.</text>
</comment>
<organism evidence="2 3">
    <name type="scientific">Streptomyces stramineus</name>
    <dbReference type="NCBI Taxonomy" id="173861"/>
    <lineage>
        <taxon>Bacteria</taxon>
        <taxon>Bacillati</taxon>
        <taxon>Actinomycetota</taxon>
        <taxon>Actinomycetes</taxon>
        <taxon>Kitasatosporales</taxon>
        <taxon>Streptomycetaceae</taxon>
        <taxon>Streptomyces</taxon>
    </lineage>
</organism>
<keyword evidence="3" id="KW-1185">Reference proteome</keyword>
<dbReference type="EMBL" id="BAAAHB010000004">
    <property type="protein sequence ID" value="GAA0447682.1"/>
    <property type="molecule type" value="Genomic_DNA"/>
</dbReference>
<gene>
    <name evidence="2" type="ORF">GCM10009544_08080</name>
</gene>
<evidence type="ECO:0000313" key="2">
    <source>
        <dbReference type="EMBL" id="GAA0447682.1"/>
    </source>
</evidence>
<evidence type="ECO:0000313" key="3">
    <source>
        <dbReference type="Proteomes" id="UP001499895"/>
    </source>
</evidence>
<feature type="compositionally biased region" description="Low complexity" evidence="1">
    <location>
        <begin position="382"/>
        <end position="393"/>
    </location>
</feature>
<dbReference type="Proteomes" id="UP001499895">
    <property type="component" value="Unassembled WGS sequence"/>
</dbReference>
<accession>A0ABN0ZHI3</accession>
<evidence type="ECO:0000256" key="1">
    <source>
        <dbReference type="SAM" id="MobiDB-lite"/>
    </source>
</evidence>
<protein>
    <recommendedName>
        <fullName evidence="4">Restriction endonuclease type IV Mrr domain-containing protein</fullName>
    </recommendedName>
</protein>
<evidence type="ECO:0008006" key="4">
    <source>
        <dbReference type="Google" id="ProtNLM"/>
    </source>
</evidence>
<proteinExistence type="predicted"/>
<sequence>MPVLPGSRATWIGTLRALIEELSAHQDRDLSDQESLPQAGGLNRHQLQRLVRAGLLLREGRTFLPSAAALAWCQGGDAALLVEIFHHNVRFVGEVMDALTAGPRTHEQLLDLARESFDLSWETSAPVRDRTTWLTVTGMVDLFDGRVHLTDAGRDVMARIVVGRPEPDDTDTTAQLTPAVGAVAQLIEQLDEAGLRARADGANLYVPGTSANGGTMDALQVLVEAAMPSITEADFRQFVKDTFPKAQTIATARTAKDTLKALGLIQQTSSKTWSATPAAIAWVESGEPLDLARTVHASIAFFGEMLGVLDEAARCTSGTLVEHSTRYLPNRGKPLIRSAVNTRLNLLEVCGLVTRLSQTAYRTTALGRAFKRSVPCLTSDNGPSRAAPAADGADASHRDEALGSTLPPNSLGSDIAAELESSALASATPKRLEKAAVAALAYLGMPGEHVGGNEAVDGRVRFGIGADSRVLAVEAKTAASGRVVNQRLFPLAGHRAKIGAEVTLFIGPGFEPSMLKEADEDPAIAVIETGLLAEVVRRQERTPLTPTQLAPLIDPALRAAQRRDAIRGHWRDQEIRGELEYALVDILNMEAEDPLEEGGWLDLTSVRRELRTRGYRIAEDEVVETLDFLASRRIGVLDRSDQGYRCIAGVHTAGQRIRALGHQWTAAAEIHHRMRTGDDTGQGSKG</sequence>
<reference evidence="2 3" key="1">
    <citation type="journal article" date="2019" name="Int. J. Syst. Evol. Microbiol.">
        <title>The Global Catalogue of Microorganisms (GCM) 10K type strain sequencing project: providing services to taxonomists for standard genome sequencing and annotation.</title>
        <authorList>
            <consortium name="The Broad Institute Genomics Platform"/>
            <consortium name="The Broad Institute Genome Sequencing Center for Infectious Disease"/>
            <person name="Wu L."/>
            <person name="Ma J."/>
        </authorList>
    </citation>
    <scope>NUCLEOTIDE SEQUENCE [LARGE SCALE GENOMIC DNA]</scope>
    <source>
        <strain evidence="2 3">JCM 10649</strain>
    </source>
</reference>
<name>A0ABN0ZHI3_9ACTN</name>
<feature type="region of interest" description="Disordered" evidence="1">
    <location>
        <begin position="381"/>
        <end position="408"/>
    </location>
</feature>